<dbReference type="AlphaFoldDB" id="A0AAE1KXA2"/>
<protein>
    <submittedName>
        <fullName evidence="6">Uncharacterized protein</fullName>
    </submittedName>
</protein>
<reference evidence="6" key="1">
    <citation type="submission" date="2023-10" db="EMBL/GenBank/DDBJ databases">
        <title>Genome assemblies of two species of porcelain crab, Petrolisthes cinctipes and Petrolisthes manimaculis (Anomura: Porcellanidae).</title>
        <authorList>
            <person name="Angst P."/>
        </authorList>
    </citation>
    <scope>NUCLEOTIDE SEQUENCE</scope>
    <source>
        <strain evidence="6">PB745_01</strain>
        <tissue evidence="6">Gill</tissue>
    </source>
</reference>
<evidence type="ECO:0000256" key="2">
    <source>
        <dbReference type="ARBA" id="ARBA00022525"/>
    </source>
</evidence>
<dbReference type="Proteomes" id="UP001286313">
    <property type="component" value="Unassembled WGS sequence"/>
</dbReference>
<dbReference type="InterPro" id="IPR010475">
    <property type="entry name" value="AKH/RPCH_hormone"/>
</dbReference>
<gene>
    <name evidence="6" type="ORF">Pcinc_008690</name>
</gene>
<keyword evidence="2" id="KW-0964">Secreted</keyword>
<comment type="caution">
    <text evidence="6">The sequence shown here is derived from an EMBL/GenBank/DDBJ whole genome shotgun (WGS) entry which is preliminary data.</text>
</comment>
<name>A0AAE1KXA2_PETCI</name>
<dbReference type="EMBL" id="JAWQEG010000645">
    <property type="protein sequence ID" value="KAK3887212.1"/>
    <property type="molecule type" value="Genomic_DNA"/>
</dbReference>
<accession>A0AAE1KXA2</accession>
<evidence type="ECO:0000256" key="1">
    <source>
        <dbReference type="ARBA" id="ARBA00004613"/>
    </source>
</evidence>
<dbReference type="Pfam" id="PF06377">
    <property type="entry name" value="Adipokin_hormo"/>
    <property type="match status" value="1"/>
</dbReference>
<comment type="subcellular location">
    <subcellularLocation>
        <location evidence="1">Secreted</location>
    </subcellularLocation>
</comment>
<organism evidence="6 7">
    <name type="scientific">Petrolisthes cinctipes</name>
    <name type="common">Flat porcelain crab</name>
    <dbReference type="NCBI Taxonomy" id="88211"/>
    <lineage>
        <taxon>Eukaryota</taxon>
        <taxon>Metazoa</taxon>
        <taxon>Ecdysozoa</taxon>
        <taxon>Arthropoda</taxon>
        <taxon>Crustacea</taxon>
        <taxon>Multicrustacea</taxon>
        <taxon>Malacostraca</taxon>
        <taxon>Eumalacostraca</taxon>
        <taxon>Eucarida</taxon>
        <taxon>Decapoda</taxon>
        <taxon>Pleocyemata</taxon>
        <taxon>Anomura</taxon>
        <taxon>Galatheoidea</taxon>
        <taxon>Porcellanidae</taxon>
        <taxon>Petrolisthes</taxon>
    </lineage>
</organism>
<proteinExistence type="predicted"/>
<feature type="chain" id="PRO_5042278921" evidence="5">
    <location>
        <begin position="22"/>
        <end position="87"/>
    </location>
</feature>
<evidence type="ECO:0000256" key="3">
    <source>
        <dbReference type="ARBA" id="ARBA00022729"/>
    </source>
</evidence>
<feature type="region of interest" description="Disordered" evidence="4">
    <location>
        <begin position="29"/>
        <end position="56"/>
    </location>
</feature>
<evidence type="ECO:0000313" key="6">
    <source>
        <dbReference type="EMBL" id="KAK3887212.1"/>
    </source>
</evidence>
<evidence type="ECO:0000256" key="4">
    <source>
        <dbReference type="SAM" id="MobiDB-lite"/>
    </source>
</evidence>
<evidence type="ECO:0000313" key="7">
    <source>
        <dbReference type="Proteomes" id="UP001286313"/>
    </source>
</evidence>
<dbReference type="GO" id="GO:0005179">
    <property type="term" value="F:hormone activity"/>
    <property type="evidence" value="ECO:0007669"/>
    <property type="project" value="InterPro"/>
</dbReference>
<feature type="signal peptide" evidence="5">
    <location>
        <begin position="1"/>
        <end position="21"/>
    </location>
</feature>
<evidence type="ECO:0000256" key="5">
    <source>
        <dbReference type="SAM" id="SignalP"/>
    </source>
</evidence>
<keyword evidence="7" id="KW-1185">Reference proteome</keyword>
<dbReference type="GO" id="GO:0005576">
    <property type="term" value="C:extracellular region"/>
    <property type="evidence" value="ECO:0007669"/>
    <property type="project" value="UniProtKB-SubCell"/>
</dbReference>
<sequence length="87" mass="9042">MGGAWLVAGAVVCLTLAPALGQITFSRSWVPQGKRSGGGVSGSGSSSPSSSTDLTPDVYREEMMEETVSDLSNDDPSLRLKQAILAR</sequence>
<keyword evidence="3 5" id="KW-0732">Signal</keyword>